<comment type="similarity">
    <text evidence="4">Belongs to the peptidase M29 family.</text>
</comment>
<dbReference type="RefSeq" id="WP_084047295.1">
    <property type="nucleotide sequence ID" value="NZ_FWWU01000008.1"/>
</dbReference>
<dbReference type="GO" id="GO:0006508">
    <property type="term" value="P:proteolysis"/>
    <property type="evidence" value="ECO:0007669"/>
    <property type="project" value="UniProtKB-KW"/>
</dbReference>
<keyword evidence="8" id="KW-0378">Hydrolase</keyword>
<dbReference type="Gene3D" id="3.40.1830.10">
    <property type="entry name" value="Thermophilic metalloprotease (M29)"/>
    <property type="match status" value="1"/>
</dbReference>
<keyword evidence="9" id="KW-0482">Metalloprotease</keyword>
<keyword evidence="11" id="KW-1185">Reference proteome</keyword>
<evidence type="ECO:0000256" key="6">
    <source>
        <dbReference type="ARBA" id="ARBA00022670"/>
    </source>
</evidence>
<dbReference type="Pfam" id="PF02073">
    <property type="entry name" value="Peptidase_M29"/>
    <property type="match status" value="1"/>
</dbReference>
<dbReference type="PANTHER" id="PTHR34448:SF3">
    <property type="entry name" value="AMINOPEPTIDASE AMPS"/>
    <property type="match status" value="1"/>
</dbReference>
<proteinExistence type="inferred from homology"/>
<evidence type="ECO:0000256" key="4">
    <source>
        <dbReference type="ARBA" id="ARBA00008236"/>
    </source>
</evidence>
<evidence type="ECO:0000313" key="11">
    <source>
        <dbReference type="Proteomes" id="UP000192582"/>
    </source>
</evidence>
<evidence type="ECO:0000256" key="3">
    <source>
        <dbReference type="ARBA" id="ARBA00001947"/>
    </source>
</evidence>
<evidence type="ECO:0000256" key="5">
    <source>
        <dbReference type="ARBA" id="ARBA00022438"/>
    </source>
</evidence>
<dbReference type="AlphaFoldDB" id="A0A1W1UW24"/>
<dbReference type="GO" id="GO:0004177">
    <property type="term" value="F:aminopeptidase activity"/>
    <property type="evidence" value="ECO:0007669"/>
    <property type="project" value="UniProtKB-KW"/>
</dbReference>
<dbReference type="PRINTS" id="PR00919">
    <property type="entry name" value="THERMOPTASE"/>
</dbReference>
<dbReference type="Proteomes" id="UP000192582">
    <property type="component" value="Unassembled WGS sequence"/>
</dbReference>
<keyword evidence="6" id="KW-0645">Protease</keyword>
<keyword evidence="7" id="KW-0479">Metal-binding</keyword>
<dbReference type="OrthoDB" id="9803993at2"/>
<dbReference type="InterPro" id="IPR052170">
    <property type="entry name" value="M29_Exopeptidase"/>
</dbReference>
<dbReference type="InterPro" id="IPR000787">
    <property type="entry name" value="Peptidase_M29"/>
</dbReference>
<evidence type="ECO:0000256" key="1">
    <source>
        <dbReference type="ARBA" id="ARBA00001941"/>
    </source>
</evidence>
<dbReference type="GO" id="GO:0046872">
    <property type="term" value="F:metal ion binding"/>
    <property type="evidence" value="ECO:0007669"/>
    <property type="project" value="UniProtKB-KW"/>
</dbReference>
<dbReference type="PANTHER" id="PTHR34448">
    <property type="entry name" value="AMINOPEPTIDASE"/>
    <property type="match status" value="1"/>
</dbReference>
<evidence type="ECO:0000256" key="8">
    <source>
        <dbReference type="ARBA" id="ARBA00022801"/>
    </source>
</evidence>
<name>A0A1W1UW24_9DEIO</name>
<comment type="cofactor">
    <cofactor evidence="2">
        <name>Mg(2+)</name>
        <dbReference type="ChEBI" id="CHEBI:18420"/>
    </cofactor>
</comment>
<evidence type="ECO:0000313" key="10">
    <source>
        <dbReference type="EMBL" id="SMB85292.1"/>
    </source>
</evidence>
<protein>
    <submittedName>
        <fullName evidence="10">Aminopeptidase</fullName>
    </submittedName>
</protein>
<evidence type="ECO:0000256" key="9">
    <source>
        <dbReference type="ARBA" id="ARBA00023049"/>
    </source>
</evidence>
<reference evidence="10 11" key="1">
    <citation type="submission" date="2017-04" db="EMBL/GenBank/DDBJ databases">
        <authorList>
            <person name="Afonso C.L."/>
            <person name="Miller P.J."/>
            <person name="Scott M.A."/>
            <person name="Spackman E."/>
            <person name="Goraichik I."/>
            <person name="Dimitrov K.M."/>
            <person name="Suarez D.L."/>
            <person name="Swayne D.E."/>
        </authorList>
    </citation>
    <scope>NUCLEOTIDE SEQUENCE [LARGE SCALE GENOMIC DNA]</scope>
    <source>
        <strain evidence="10 11">KR-140</strain>
    </source>
</reference>
<organism evidence="10 11">
    <name type="scientific">Deinococcus hopiensis KR-140</name>
    <dbReference type="NCBI Taxonomy" id="695939"/>
    <lineage>
        <taxon>Bacteria</taxon>
        <taxon>Thermotogati</taxon>
        <taxon>Deinococcota</taxon>
        <taxon>Deinococci</taxon>
        <taxon>Deinococcales</taxon>
        <taxon>Deinococcaceae</taxon>
        <taxon>Deinococcus</taxon>
    </lineage>
</organism>
<evidence type="ECO:0000256" key="2">
    <source>
        <dbReference type="ARBA" id="ARBA00001946"/>
    </source>
</evidence>
<gene>
    <name evidence="10" type="ORF">SAMN00790413_03346</name>
</gene>
<accession>A0A1W1UW24</accession>
<dbReference type="GO" id="GO:0008237">
    <property type="term" value="F:metallopeptidase activity"/>
    <property type="evidence" value="ECO:0007669"/>
    <property type="project" value="UniProtKB-KW"/>
</dbReference>
<dbReference type="SUPFAM" id="SSF144052">
    <property type="entry name" value="Thermophilic metalloprotease-like"/>
    <property type="match status" value="1"/>
</dbReference>
<evidence type="ECO:0000256" key="7">
    <source>
        <dbReference type="ARBA" id="ARBA00022723"/>
    </source>
</evidence>
<dbReference type="InterPro" id="IPR035097">
    <property type="entry name" value="M29_N-terminal"/>
</dbReference>
<comment type="cofactor">
    <cofactor evidence="3">
        <name>Zn(2+)</name>
        <dbReference type="ChEBI" id="CHEBI:29105"/>
    </cofactor>
</comment>
<keyword evidence="5 10" id="KW-0031">Aminopeptidase</keyword>
<sequence>MSLTFKERLDRYAALLIHIGVNLQAGQRLLLSTDLECAPLARLIAKHAYKAGAPLVNIIWNDAYTARVRFQHAAPDSLSTFPQWRADLWRETAERGDAFLHVTSDDPTLLADIDPDLIDRERRGRQGPLRPFTELMRKNAFAWCRAAAPSTAWATRVFPELPADAAVARLWDDVFTANRVDEPDPVQAWRDHLAELARRADALNARRYRAVHFQGPGTDLEVGLADSHVWVGGASLTPTGVFFAGNLPTEELFTAPHRAEVRGTVRATKPLSLSGTLIEDIELYFEEGRIVEARASKGEEALQRALGTDEGARFLGEVALVSTQSPVSATGTLFLDSLYDENAACHLAFGFSFSENFEGGSDLSPEEITALGGNDSLTHVDFMIGSTSVDVDGITADGTREPLLRSGEWAF</sequence>
<comment type="cofactor">
    <cofactor evidence="1">
        <name>Co(2+)</name>
        <dbReference type="ChEBI" id="CHEBI:48828"/>
    </cofactor>
</comment>
<dbReference type="EMBL" id="FWWU01000008">
    <property type="protein sequence ID" value="SMB85292.1"/>
    <property type="molecule type" value="Genomic_DNA"/>
</dbReference>